<accession>A0ABS8QAS1</accession>
<evidence type="ECO:0000313" key="3">
    <source>
        <dbReference type="EMBL" id="MCD2518852.1"/>
    </source>
</evidence>
<name>A0ABS8QAS1_9BURK</name>
<organism evidence="3 4">
    <name type="scientific">Massilia phyllostachyos</name>
    <dbReference type="NCBI Taxonomy" id="2898585"/>
    <lineage>
        <taxon>Bacteria</taxon>
        <taxon>Pseudomonadati</taxon>
        <taxon>Pseudomonadota</taxon>
        <taxon>Betaproteobacteria</taxon>
        <taxon>Burkholderiales</taxon>
        <taxon>Oxalobacteraceae</taxon>
        <taxon>Telluria group</taxon>
        <taxon>Massilia</taxon>
    </lineage>
</organism>
<feature type="chain" id="PRO_5045522790" evidence="2">
    <location>
        <begin position="22"/>
        <end position="207"/>
    </location>
</feature>
<gene>
    <name evidence="3" type="ORF">LQ564_21360</name>
</gene>
<proteinExistence type="predicted"/>
<evidence type="ECO:0000256" key="2">
    <source>
        <dbReference type="SAM" id="SignalP"/>
    </source>
</evidence>
<protein>
    <submittedName>
        <fullName evidence="3">Uncharacterized protein</fullName>
    </submittedName>
</protein>
<dbReference type="EMBL" id="JAJNOC010000009">
    <property type="protein sequence ID" value="MCD2518852.1"/>
    <property type="molecule type" value="Genomic_DNA"/>
</dbReference>
<keyword evidence="4" id="KW-1185">Reference proteome</keyword>
<comment type="caution">
    <text evidence="3">The sequence shown here is derived from an EMBL/GenBank/DDBJ whole genome shotgun (WGS) entry which is preliminary data.</text>
</comment>
<feature type="compositionally biased region" description="Low complexity" evidence="1">
    <location>
        <begin position="52"/>
        <end position="65"/>
    </location>
</feature>
<dbReference type="RefSeq" id="WP_231060126.1">
    <property type="nucleotide sequence ID" value="NZ_JAJNOC010000009.1"/>
</dbReference>
<keyword evidence="2" id="KW-0732">Signal</keyword>
<evidence type="ECO:0000256" key="1">
    <source>
        <dbReference type="SAM" id="MobiDB-lite"/>
    </source>
</evidence>
<sequence>MRPIHSMIAVLFAVASASTLAQNQATPQPPASKPVDDSASYGPVLNPPTPPATTAQPTTSSTQATGEARPQAQEERAGQPPTGKPADADPSARPAPQNTQPQSRQGNARDGRQQPQKRPPQANRRAVGARIDSTPRIAAPQPKPSVQVESGVAPSPVGPQSTPVVGCVGSACTGANGVTVNLPPGGGPGVSSSGRACTSNGTTIQCL</sequence>
<evidence type="ECO:0000313" key="4">
    <source>
        <dbReference type="Proteomes" id="UP001179361"/>
    </source>
</evidence>
<feature type="compositionally biased region" description="Polar residues" evidence="1">
    <location>
        <begin position="97"/>
        <end position="106"/>
    </location>
</feature>
<reference evidence="3" key="1">
    <citation type="submission" date="2021-11" db="EMBL/GenBank/DDBJ databases">
        <title>The complete genome of Massilia sp sp. G4R7.</title>
        <authorList>
            <person name="Liu L."/>
            <person name="Yue J."/>
            <person name="Yuan J."/>
            <person name="Yang F."/>
            <person name="Li L."/>
        </authorList>
    </citation>
    <scope>NUCLEOTIDE SEQUENCE</scope>
    <source>
        <strain evidence="3">G4R7</strain>
    </source>
</reference>
<feature type="region of interest" description="Disordered" evidence="1">
    <location>
        <begin position="20"/>
        <end position="158"/>
    </location>
</feature>
<feature type="signal peptide" evidence="2">
    <location>
        <begin position="1"/>
        <end position="21"/>
    </location>
</feature>
<dbReference type="Proteomes" id="UP001179361">
    <property type="component" value="Unassembled WGS sequence"/>
</dbReference>